<name>A0A1Y2J087_TRAC3</name>
<protein>
    <submittedName>
        <fullName evidence="2">Uncharacterized protein</fullName>
    </submittedName>
</protein>
<proteinExistence type="predicted"/>
<gene>
    <name evidence="2" type="ORF">PYCCODRAFT_757826</name>
</gene>
<reference evidence="2 3" key="1">
    <citation type="journal article" date="2015" name="Biotechnol. Biofuels">
        <title>Enhanced degradation of softwood versus hardwood by the white-rot fungus Pycnoporus coccineus.</title>
        <authorList>
            <person name="Couturier M."/>
            <person name="Navarro D."/>
            <person name="Chevret D."/>
            <person name="Henrissat B."/>
            <person name="Piumi F."/>
            <person name="Ruiz-Duenas F.J."/>
            <person name="Martinez A.T."/>
            <person name="Grigoriev I.V."/>
            <person name="Riley R."/>
            <person name="Lipzen A."/>
            <person name="Berrin J.G."/>
            <person name="Master E.R."/>
            <person name="Rosso M.N."/>
        </authorList>
    </citation>
    <scope>NUCLEOTIDE SEQUENCE [LARGE SCALE GENOMIC DNA]</scope>
    <source>
        <strain evidence="2 3">BRFM310</strain>
    </source>
</reference>
<sequence length="56" mass="6356">MPCIDWAATRGCVGAPLSADGYHPHHKENNENQRKKRPSAHKILHIREPRRAGIPH</sequence>
<feature type="region of interest" description="Disordered" evidence="1">
    <location>
        <begin position="15"/>
        <end position="56"/>
    </location>
</feature>
<dbReference type="EMBL" id="KZ084089">
    <property type="protein sequence ID" value="OSD06727.1"/>
    <property type="molecule type" value="Genomic_DNA"/>
</dbReference>
<evidence type="ECO:0000313" key="3">
    <source>
        <dbReference type="Proteomes" id="UP000193067"/>
    </source>
</evidence>
<evidence type="ECO:0000256" key="1">
    <source>
        <dbReference type="SAM" id="MobiDB-lite"/>
    </source>
</evidence>
<evidence type="ECO:0000313" key="2">
    <source>
        <dbReference type="EMBL" id="OSD06727.1"/>
    </source>
</evidence>
<dbReference type="AlphaFoldDB" id="A0A1Y2J087"/>
<accession>A0A1Y2J087</accession>
<dbReference type="Proteomes" id="UP000193067">
    <property type="component" value="Unassembled WGS sequence"/>
</dbReference>
<organism evidence="2 3">
    <name type="scientific">Trametes coccinea (strain BRFM310)</name>
    <name type="common">Pycnoporus coccineus</name>
    <dbReference type="NCBI Taxonomy" id="1353009"/>
    <lineage>
        <taxon>Eukaryota</taxon>
        <taxon>Fungi</taxon>
        <taxon>Dikarya</taxon>
        <taxon>Basidiomycota</taxon>
        <taxon>Agaricomycotina</taxon>
        <taxon>Agaricomycetes</taxon>
        <taxon>Polyporales</taxon>
        <taxon>Polyporaceae</taxon>
        <taxon>Trametes</taxon>
    </lineage>
</organism>
<feature type="compositionally biased region" description="Basic and acidic residues" evidence="1">
    <location>
        <begin position="45"/>
        <end position="56"/>
    </location>
</feature>
<keyword evidence="3" id="KW-1185">Reference proteome</keyword>
<feature type="compositionally biased region" description="Basic residues" evidence="1">
    <location>
        <begin position="34"/>
        <end position="44"/>
    </location>
</feature>